<gene>
    <name evidence="5" type="ORF">UFOPK3472_04056</name>
</gene>
<dbReference type="Pfam" id="PF14525">
    <property type="entry name" value="AraC_binding_2"/>
    <property type="match status" value="1"/>
</dbReference>
<dbReference type="Gene3D" id="1.10.10.60">
    <property type="entry name" value="Homeodomain-like"/>
    <property type="match status" value="1"/>
</dbReference>
<dbReference type="Pfam" id="PF12833">
    <property type="entry name" value="HTH_18"/>
    <property type="match status" value="1"/>
</dbReference>
<organism evidence="5">
    <name type="scientific">freshwater metagenome</name>
    <dbReference type="NCBI Taxonomy" id="449393"/>
    <lineage>
        <taxon>unclassified sequences</taxon>
        <taxon>metagenomes</taxon>
        <taxon>ecological metagenomes</taxon>
    </lineage>
</organism>
<reference evidence="5" key="1">
    <citation type="submission" date="2020-05" db="EMBL/GenBank/DDBJ databases">
        <authorList>
            <person name="Chiriac C."/>
            <person name="Salcher M."/>
            <person name="Ghai R."/>
            <person name="Kavagutti S V."/>
        </authorList>
    </citation>
    <scope>NUCLEOTIDE SEQUENCE</scope>
</reference>
<evidence type="ECO:0000256" key="1">
    <source>
        <dbReference type="ARBA" id="ARBA00023015"/>
    </source>
</evidence>
<dbReference type="InterPro" id="IPR050204">
    <property type="entry name" value="AraC_XylS_family_regulators"/>
</dbReference>
<name>A0A6J7IGR5_9ZZZZ</name>
<keyword evidence="2" id="KW-0238">DNA-binding</keyword>
<dbReference type="PROSITE" id="PS01124">
    <property type="entry name" value="HTH_ARAC_FAMILY_2"/>
    <property type="match status" value="1"/>
</dbReference>
<evidence type="ECO:0000256" key="3">
    <source>
        <dbReference type="ARBA" id="ARBA00023163"/>
    </source>
</evidence>
<evidence type="ECO:0000259" key="4">
    <source>
        <dbReference type="PROSITE" id="PS01124"/>
    </source>
</evidence>
<dbReference type="InterPro" id="IPR035418">
    <property type="entry name" value="AraC-bd_2"/>
</dbReference>
<dbReference type="InterPro" id="IPR009057">
    <property type="entry name" value="Homeodomain-like_sf"/>
</dbReference>
<accession>A0A6J7IGR5</accession>
<proteinExistence type="predicted"/>
<keyword evidence="1" id="KW-0805">Transcription regulation</keyword>
<dbReference type="GO" id="GO:0043565">
    <property type="term" value="F:sequence-specific DNA binding"/>
    <property type="evidence" value="ECO:0007669"/>
    <property type="project" value="InterPro"/>
</dbReference>
<dbReference type="EMBL" id="CAFBLX010000465">
    <property type="protein sequence ID" value="CAB4930423.1"/>
    <property type="molecule type" value="Genomic_DNA"/>
</dbReference>
<evidence type="ECO:0000256" key="2">
    <source>
        <dbReference type="ARBA" id="ARBA00023125"/>
    </source>
</evidence>
<dbReference type="GO" id="GO:0003700">
    <property type="term" value="F:DNA-binding transcription factor activity"/>
    <property type="evidence" value="ECO:0007669"/>
    <property type="project" value="InterPro"/>
</dbReference>
<dbReference type="PANTHER" id="PTHR46796">
    <property type="entry name" value="HTH-TYPE TRANSCRIPTIONAL ACTIVATOR RHAS-RELATED"/>
    <property type="match status" value="1"/>
</dbReference>
<keyword evidence="3" id="KW-0804">Transcription</keyword>
<protein>
    <submittedName>
        <fullName evidence="5">Unannotated protein</fullName>
    </submittedName>
</protein>
<sequence>MADADEPSLPHFETLSTSRAPDDGVIDYWREARRHAYVDVSTDPADPDFYGDVRLGRYTNFTLSTKRATAEQTHRNRSRIAQGREQDEYLFATFQTRGSCVIEQAGHTAVVPPGSMVIYDSSLPFAFRADAPYEQVIVKVPADRAFALAGIDRTTDILATTMSCAGAMSAVAAFFTQLAQHQDSDPHGAAQLETHASSLATSLLSLVTPVRSAAEIPAFLRRDQVLAYIHAHLADPDLDAERIATAMRLSRRSLYRLFQGTDHTVMGYLRAARIQSAQHLLRKYPSRPVSLIARQTGFSDPRTFYRAFRDTTGMTPNEHRERLD</sequence>
<dbReference type="AlphaFoldDB" id="A0A6J7IGR5"/>
<dbReference type="SUPFAM" id="SSF46689">
    <property type="entry name" value="Homeodomain-like"/>
    <property type="match status" value="1"/>
</dbReference>
<evidence type="ECO:0000313" key="5">
    <source>
        <dbReference type="EMBL" id="CAB4930423.1"/>
    </source>
</evidence>
<dbReference type="InterPro" id="IPR018060">
    <property type="entry name" value="HTH_AraC"/>
</dbReference>
<feature type="domain" description="HTH araC/xylS-type" evidence="4">
    <location>
        <begin position="223"/>
        <end position="322"/>
    </location>
</feature>
<dbReference type="SMART" id="SM00342">
    <property type="entry name" value="HTH_ARAC"/>
    <property type="match status" value="1"/>
</dbReference>